<dbReference type="InterPro" id="IPR002641">
    <property type="entry name" value="PNPLA_dom"/>
</dbReference>
<dbReference type="Pfam" id="PF13424">
    <property type="entry name" value="TPR_12"/>
    <property type="match status" value="2"/>
</dbReference>
<dbReference type="Proteomes" id="UP001141434">
    <property type="component" value="Unassembled WGS sequence"/>
</dbReference>
<sequence>MLGRLEMDVDECIDTYRQLMKSVFSEKASNLPFDWAGNIQAQYDSNKLRTTIEEVIIRGGASPQDLLNDGEVRRCRVFVCATAKETLEITRLRSYGAPDENTPTPTICEAALATSAATGYFEPVFLGDRQFVDGAFGANNPIDEMEEEACDIWCPSNGNLRVLVKCLLSIGTGNAGKRAIDDNIIKFLSKTLVRMATKPEGAERKFMARWRKECKEGRCFRFNVEQGMQDVRMSDYQKRSLIETATQGYLHHPRQKAQIQECIQNLAAKQGNTSLDFAASVQEFTIRSIRLQSQKNLKAQRNPFLCPRPPRWMVPFERNPCYVNRDTFEEVKKGFFNLESAPRRAIYGLGGVGKTQIAIELAYQIREQFTDCSVFWVPAMSRESIQQAYLRIADQLDIQGFDQEKDDVTKLVKTRLEQWDTGRWLLIFDNSDDIDTWNQDTSDPALPGLSRDSLPQTSLGATLFTTRSLKVARYLAQTHVIEIPEMEESSATDVLRNSLVNKDLLIDQPSTRKLLQRLTYLPLAIAQAAAFINENDTDISSYISLLDGQEQDVIDLLSEEFEDKGRYRSSRNPIATTWLTSFAHIQKQHPLAAEYLSFMACIDFRNIPISLLPSPSPVQQEKAIGVLQAYSFIRLRSDRQSLDLHRLVHLAMRNSLRSNATLHQWEQNVLQQLYEKFPMSDIYYRGIWQAYLPHTFVILDATSSDGYTTTRCRIMVQASTALKQDGRLKEAEKVTLQLIKQTEKAKGTDHPELLNCLCFLAHLYQLHGRVEEAKDILTETLRSQVKVLESDHTDIFSSMSYLAAIHCRLGNQNIAEWLSNFTIRGQLKLFGPMACCTLASINTMVSTYLAQGRLPLAARLCMQSAAMVKKMCGPEHPDTVSSEALLASIYARQGRWKDAEKMTIQAVERDRRLLGPEHPATMGVMFYLASLQQSQGRDAEAVALIAECAQLYERVFGPDSVLTKEALHYLEEWQHK</sequence>
<dbReference type="Pfam" id="PF05729">
    <property type="entry name" value="NACHT"/>
    <property type="match status" value="1"/>
</dbReference>
<dbReference type="SUPFAM" id="SSF52540">
    <property type="entry name" value="P-loop containing nucleoside triphosphate hydrolases"/>
    <property type="match status" value="1"/>
</dbReference>
<dbReference type="GO" id="GO:0016787">
    <property type="term" value="F:hydrolase activity"/>
    <property type="evidence" value="ECO:0007669"/>
    <property type="project" value="UniProtKB-KW"/>
</dbReference>
<protein>
    <submittedName>
        <fullName evidence="4">Acyl transferase/acyl hydrolase/lysophospholipase</fullName>
    </submittedName>
</protein>
<dbReference type="RefSeq" id="XP_056509282.1">
    <property type="nucleotide sequence ID" value="XM_056656482.1"/>
</dbReference>
<dbReference type="InterPro" id="IPR007111">
    <property type="entry name" value="NACHT_NTPase"/>
</dbReference>
<keyword evidence="4" id="KW-0378">Hydrolase</keyword>
<dbReference type="GO" id="GO:0016740">
    <property type="term" value="F:transferase activity"/>
    <property type="evidence" value="ECO:0007669"/>
    <property type="project" value="UniProtKB-KW"/>
</dbReference>
<dbReference type="Gene3D" id="3.40.1090.10">
    <property type="entry name" value="Cytosolic phospholipase A2 catalytic domain"/>
    <property type="match status" value="1"/>
</dbReference>
<dbReference type="Pfam" id="PF13374">
    <property type="entry name" value="TPR_10"/>
    <property type="match status" value="1"/>
</dbReference>
<comment type="caution">
    <text evidence="4">The sequence shown here is derived from an EMBL/GenBank/DDBJ whole genome shotgun (WGS) entry which is preliminary data.</text>
</comment>
<evidence type="ECO:0000256" key="2">
    <source>
        <dbReference type="PROSITE-ProRule" id="PRU01161"/>
    </source>
</evidence>
<organism evidence="4 5">
    <name type="scientific">Penicillium alfredii</name>
    <dbReference type="NCBI Taxonomy" id="1506179"/>
    <lineage>
        <taxon>Eukaryota</taxon>
        <taxon>Fungi</taxon>
        <taxon>Dikarya</taxon>
        <taxon>Ascomycota</taxon>
        <taxon>Pezizomycotina</taxon>
        <taxon>Eurotiomycetes</taxon>
        <taxon>Eurotiomycetidae</taxon>
        <taxon>Eurotiales</taxon>
        <taxon>Aspergillaceae</taxon>
        <taxon>Penicillium</taxon>
    </lineage>
</organism>
<dbReference type="InterPro" id="IPR011990">
    <property type="entry name" value="TPR-like_helical_dom_sf"/>
</dbReference>
<feature type="domain" description="PNPLA" evidence="3">
    <location>
        <begin position="1"/>
        <end position="146"/>
    </location>
</feature>
<dbReference type="InterPro" id="IPR027417">
    <property type="entry name" value="P-loop_NTPase"/>
</dbReference>
<dbReference type="GO" id="GO:0046486">
    <property type="term" value="P:glycerolipid metabolic process"/>
    <property type="evidence" value="ECO:0007669"/>
    <property type="project" value="UniProtKB-ARBA"/>
</dbReference>
<reference evidence="4" key="1">
    <citation type="submission" date="2022-11" db="EMBL/GenBank/DDBJ databases">
        <authorList>
            <person name="Petersen C."/>
        </authorList>
    </citation>
    <scope>NUCLEOTIDE SEQUENCE</scope>
    <source>
        <strain evidence="4">IBT 34128</strain>
    </source>
</reference>
<name>A0A9W9EZW1_9EURO</name>
<dbReference type="InterPro" id="IPR053137">
    <property type="entry name" value="NLR-like"/>
</dbReference>
<evidence type="ECO:0000313" key="4">
    <source>
        <dbReference type="EMBL" id="KAJ5091084.1"/>
    </source>
</evidence>
<dbReference type="AlphaFoldDB" id="A0A9W9EZW1"/>
<feature type="short sequence motif" description="DGA/G" evidence="2">
    <location>
        <begin position="133"/>
        <end position="135"/>
    </location>
</feature>
<dbReference type="Gene3D" id="3.40.50.300">
    <property type="entry name" value="P-loop containing nucleotide triphosphate hydrolases"/>
    <property type="match status" value="1"/>
</dbReference>
<dbReference type="OrthoDB" id="1577640at2759"/>
<dbReference type="EMBL" id="JAPMSZ010000009">
    <property type="protein sequence ID" value="KAJ5091084.1"/>
    <property type="molecule type" value="Genomic_DNA"/>
</dbReference>
<accession>A0A9W9EZW1</accession>
<dbReference type="SUPFAM" id="SSF48452">
    <property type="entry name" value="TPR-like"/>
    <property type="match status" value="2"/>
</dbReference>
<evidence type="ECO:0000313" key="5">
    <source>
        <dbReference type="Proteomes" id="UP001141434"/>
    </source>
</evidence>
<dbReference type="Pfam" id="PF01734">
    <property type="entry name" value="Patatin"/>
    <property type="match status" value="1"/>
</dbReference>
<evidence type="ECO:0000256" key="1">
    <source>
        <dbReference type="ARBA" id="ARBA00023098"/>
    </source>
</evidence>
<keyword evidence="5" id="KW-1185">Reference proteome</keyword>
<dbReference type="Gene3D" id="1.25.40.10">
    <property type="entry name" value="Tetratricopeptide repeat domain"/>
    <property type="match status" value="2"/>
</dbReference>
<dbReference type="InterPro" id="IPR016035">
    <property type="entry name" value="Acyl_Trfase/lysoPLipase"/>
</dbReference>
<proteinExistence type="predicted"/>
<keyword evidence="4" id="KW-0808">Transferase</keyword>
<dbReference type="PANTHER" id="PTHR46082:SF6">
    <property type="entry name" value="AAA+ ATPASE DOMAIN-CONTAINING PROTEIN-RELATED"/>
    <property type="match status" value="1"/>
</dbReference>
<gene>
    <name evidence="4" type="ORF">NUU61_005954</name>
</gene>
<reference evidence="4" key="2">
    <citation type="journal article" date="2023" name="IMA Fungus">
        <title>Comparative genomic study of the Penicillium genus elucidates a diverse pangenome and 15 lateral gene transfer events.</title>
        <authorList>
            <person name="Petersen C."/>
            <person name="Sorensen T."/>
            <person name="Nielsen M.R."/>
            <person name="Sondergaard T.E."/>
            <person name="Sorensen J.L."/>
            <person name="Fitzpatrick D.A."/>
            <person name="Frisvad J.C."/>
            <person name="Nielsen K.L."/>
        </authorList>
    </citation>
    <scope>NUCLEOTIDE SEQUENCE</scope>
    <source>
        <strain evidence="4">IBT 34128</strain>
    </source>
</reference>
<keyword evidence="1" id="KW-0443">Lipid metabolism</keyword>
<dbReference type="PROSITE" id="PS51635">
    <property type="entry name" value="PNPLA"/>
    <property type="match status" value="1"/>
</dbReference>
<comment type="caution">
    <text evidence="2">Lacks conserved residue(s) required for the propagation of feature annotation.</text>
</comment>
<evidence type="ECO:0000259" key="3">
    <source>
        <dbReference type="PROSITE" id="PS51635"/>
    </source>
</evidence>
<dbReference type="PANTHER" id="PTHR46082">
    <property type="entry name" value="ATP/GTP-BINDING PROTEIN-RELATED"/>
    <property type="match status" value="1"/>
</dbReference>
<dbReference type="GeneID" id="81395651"/>
<dbReference type="SUPFAM" id="SSF52151">
    <property type="entry name" value="FabD/lysophospholipase-like"/>
    <property type="match status" value="1"/>
</dbReference>